<evidence type="ECO:0000256" key="1">
    <source>
        <dbReference type="SAM" id="Phobius"/>
    </source>
</evidence>
<evidence type="ECO:0008006" key="4">
    <source>
        <dbReference type="Google" id="ProtNLM"/>
    </source>
</evidence>
<keyword evidence="1" id="KW-1133">Transmembrane helix</keyword>
<evidence type="ECO:0000313" key="2">
    <source>
        <dbReference type="EMBL" id="CAD8091065.1"/>
    </source>
</evidence>
<dbReference type="OrthoDB" id="307744at2759"/>
<protein>
    <recommendedName>
        <fullName evidence="4">Transmembrane protein</fullName>
    </recommendedName>
</protein>
<name>A0A8S1NPN7_9CILI</name>
<dbReference type="Proteomes" id="UP000692954">
    <property type="component" value="Unassembled WGS sequence"/>
</dbReference>
<dbReference type="AlphaFoldDB" id="A0A8S1NPN7"/>
<gene>
    <name evidence="2" type="ORF">PSON_ATCC_30995.1.T0570064</name>
</gene>
<keyword evidence="1" id="KW-0472">Membrane</keyword>
<accession>A0A8S1NPN7</accession>
<proteinExistence type="predicted"/>
<sequence>MEFYTQKLEGQSNKLLIGQFIQDKLCKIYFDYELLNPLSTLMDDLSVKQSLSEFLNKIQDITSLINFGMKPIGLYFKGELPEYCRNNSILKKICNVFNIETLLLYSQNQKLVFSSKNITINAANIKLIDQFDLRRIKLKTSFRYNLGQEINVQNALENLRRSYENLNLLYGDQILVQQQQLSELAREKEIVLGFFKAQTQSNECVQNDESNILQGDIYTIILVDSKIAISDLKMLIVNDILDSLKVRLSQELNPPCFLAKRLLITFKENDLILQNYIDHEFNRDQEINYINQYFGYLQINEIKVLESRQIIKIEQAKRVEQQQTIKEQVEVKKEEVAGQQIQQEQQQEMKQEMKGKLRQEYLIMIAIFGVLIAIYLKTLF</sequence>
<organism evidence="2 3">
    <name type="scientific">Paramecium sonneborni</name>
    <dbReference type="NCBI Taxonomy" id="65129"/>
    <lineage>
        <taxon>Eukaryota</taxon>
        <taxon>Sar</taxon>
        <taxon>Alveolata</taxon>
        <taxon>Ciliophora</taxon>
        <taxon>Intramacronucleata</taxon>
        <taxon>Oligohymenophorea</taxon>
        <taxon>Peniculida</taxon>
        <taxon>Parameciidae</taxon>
        <taxon>Paramecium</taxon>
    </lineage>
</organism>
<reference evidence="2" key="1">
    <citation type="submission" date="2021-01" db="EMBL/GenBank/DDBJ databases">
        <authorList>
            <consortium name="Genoscope - CEA"/>
            <person name="William W."/>
        </authorList>
    </citation>
    <scope>NUCLEOTIDE SEQUENCE</scope>
</reference>
<keyword evidence="3" id="KW-1185">Reference proteome</keyword>
<comment type="caution">
    <text evidence="2">The sequence shown here is derived from an EMBL/GenBank/DDBJ whole genome shotgun (WGS) entry which is preliminary data.</text>
</comment>
<keyword evidence="1" id="KW-0812">Transmembrane</keyword>
<feature type="transmembrane region" description="Helical" evidence="1">
    <location>
        <begin position="359"/>
        <end position="376"/>
    </location>
</feature>
<evidence type="ECO:0000313" key="3">
    <source>
        <dbReference type="Proteomes" id="UP000692954"/>
    </source>
</evidence>
<dbReference type="EMBL" id="CAJJDN010000057">
    <property type="protein sequence ID" value="CAD8091065.1"/>
    <property type="molecule type" value="Genomic_DNA"/>
</dbReference>